<dbReference type="GO" id="GO:0034257">
    <property type="term" value="F:nicotinamide riboside transmembrane transporter activity"/>
    <property type="evidence" value="ECO:0007669"/>
    <property type="project" value="InterPro"/>
</dbReference>
<evidence type="ECO:0000256" key="2">
    <source>
        <dbReference type="ARBA" id="ARBA00004651"/>
    </source>
</evidence>
<evidence type="ECO:0000313" key="11">
    <source>
        <dbReference type="EMBL" id="MBG9376898.1"/>
    </source>
</evidence>
<keyword evidence="5" id="KW-0813">Transport</keyword>
<evidence type="ECO:0000256" key="4">
    <source>
        <dbReference type="ARBA" id="ARBA00017522"/>
    </source>
</evidence>
<evidence type="ECO:0000256" key="8">
    <source>
        <dbReference type="ARBA" id="ARBA00022989"/>
    </source>
</evidence>
<dbReference type="EMBL" id="JADWYR010000001">
    <property type="protein sequence ID" value="MBG9376898.1"/>
    <property type="molecule type" value="Genomic_DNA"/>
</dbReference>
<keyword evidence="8 10" id="KW-1133">Transmembrane helix</keyword>
<feature type="transmembrane region" description="Helical" evidence="10">
    <location>
        <begin position="152"/>
        <end position="168"/>
    </location>
</feature>
<sequence length="204" mass="23646">MSYIEFTGVLFGLIAVWLSAKAHLLSWPVGIVNVILAGILYYQVQLYPDMFLQCFFFVTNIIGWWRWANPKPAEADKKQQLKVSYMSRKQLVLAVIIATLGTYLLGQFASNLHHWFPAVFAQPSAFPYIDSFITVMSVLTTFYMIEKKIESWIIWIIVDIVATFLYYIKGVKFYSLEYLIFTIIAAYGLMHWAKEYKSYASKPV</sequence>
<dbReference type="Pfam" id="PF04973">
    <property type="entry name" value="NMN_transporter"/>
    <property type="match status" value="1"/>
</dbReference>
<dbReference type="GO" id="GO:0005886">
    <property type="term" value="C:plasma membrane"/>
    <property type="evidence" value="ECO:0007669"/>
    <property type="project" value="UniProtKB-SubCell"/>
</dbReference>
<keyword evidence="7 10" id="KW-0812">Transmembrane</keyword>
<protein>
    <recommendedName>
        <fullName evidence="4">Nicotinamide riboside transporter PnuC</fullName>
    </recommendedName>
</protein>
<comment type="function">
    <text evidence="1">Required for nicotinamide riboside transport across the inner membrane.</text>
</comment>
<evidence type="ECO:0000313" key="12">
    <source>
        <dbReference type="Proteomes" id="UP000628448"/>
    </source>
</evidence>
<keyword evidence="9 10" id="KW-0472">Membrane</keyword>
<comment type="subcellular location">
    <subcellularLocation>
        <location evidence="2">Cell membrane</location>
        <topology evidence="2">Multi-pass membrane protein</topology>
    </subcellularLocation>
</comment>
<comment type="caution">
    <text evidence="11">The sequence shown here is derived from an EMBL/GenBank/DDBJ whole genome shotgun (WGS) entry which is preliminary data.</text>
</comment>
<dbReference type="PANTHER" id="PTHR36122:SF2">
    <property type="entry name" value="NICOTINAMIDE RIBOSIDE TRANSPORTER PNUC"/>
    <property type="match status" value="1"/>
</dbReference>
<evidence type="ECO:0000256" key="3">
    <source>
        <dbReference type="ARBA" id="ARBA00006669"/>
    </source>
</evidence>
<dbReference type="AlphaFoldDB" id="A0A931E876"/>
<reference evidence="11" key="1">
    <citation type="submission" date="2020-11" db="EMBL/GenBank/DDBJ databases">
        <title>Bacterial whole genome sequence for Panacibacter sp. DH6.</title>
        <authorList>
            <person name="Le V."/>
            <person name="Ko S."/>
            <person name="Ahn C.-Y."/>
            <person name="Oh H.-M."/>
        </authorList>
    </citation>
    <scope>NUCLEOTIDE SEQUENCE</scope>
    <source>
        <strain evidence="11">DH6</strain>
    </source>
</reference>
<feature type="transmembrane region" description="Helical" evidence="10">
    <location>
        <begin position="126"/>
        <end position="145"/>
    </location>
</feature>
<feature type="transmembrane region" description="Helical" evidence="10">
    <location>
        <begin position="89"/>
        <end position="106"/>
    </location>
</feature>
<organism evidence="11 12">
    <name type="scientific">Panacibacter microcysteis</name>
    <dbReference type="NCBI Taxonomy" id="2793269"/>
    <lineage>
        <taxon>Bacteria</taxon>
        <taxon>Pseudomonadati</taxon>
        <taxon>Bacteroidota</taxon>
        <taxon>Chitinophagia</taxon>
        <taxon>Chitinophagales</taxon>
        <taxon>Chitinophagaceae</taxon>
        <taxon>Panacibacter</taxon>
    </lineage>
</organism>
<feature type="transmembrane region" description="Helical" evidence="10">
    <location>
        <begin position="50"/>
        <end position="68"/>
    </location>
</feature>
<evidence type="ECO:0000256" key="1">
    <source>
        <dbReference type="ARBA" id="ARBA00002672"/>
    </source>
</evidence>
<feature type="transmembrane region" description="Helical" evidence="10">
    <location>
        <begin position="174"/>
        <end position="193"/>
    </location>
</feature>
<comment type="similarity">
    <text evidence="3">Belongs to the nicotinamide ribonucleoside (NR) uptake permease (TC 4.B.1) family.</text>
</comment>
<dbReference type="Proteomes" id="UP000628448">
    <property type="component" value="Unassembled WGS sequence"/>
</dbReference>
<evidence type="ECO:0000256" key="10">
    <source>
        <dbReference type="SAM" id="Phobius"/>
    </source>
</evidence>
<evidence type="ECO:0000256" key="9">
    <source>
        <dbReference type="ARBA" id="ARBA00023136"/>
    </source>
</evidence>
<keyword evidence="6" id="KW-1003">Cell membrane</keyword>
<name>A0A931E876_9BACT</name>
<evidence type="ECO:0000256" key="5">
    <source>
        <dbReference type="ARBA" id="ARBA00022448"/>
    </source>
</evidence>
<evidence type="ECO:0000256" key="6">
    <source>
        <dbReference type="ARBA" id="ARBA00022475"/>
    </source>
</evidence>
<accession>A0A931E876</accession>
<dbReference type="PANTHER" id="PTHR36122">
    <property type="entry name" value="NICOTINAMIDE RIBOSIDE TRANSPORTER PNUC"/>
    <property type="match status" value="1"/>
</dbReference>
<dbReference type="NCBIfam" id="TIGR01528">
    <property type="entry name" value="NMN_trans_PnuC"/>
    <property type="match status" value="1"/>
</dbReference>
<gene>
    <name evidence="11" type="ORF">I5907_11665</name>
</gene>
<dbReference type="InterPro" id="IPR006419">
    <property type="entry name" value="NMN_transpt_PnuC"/>
</dbReference>
<keyword evidence="12" id="KW-1185">Reference proteome</keyword>
<proteinExistence type="inferred from homology"/>
<evidence type="ECO:0000256" key="7">
    <source>
        <dbReference type="ARBA" id="ARBA00022692"/>
    </source>
</evidence>